<keyword evidence="2" id="KW-1185">Reference proteome</keyword>
<dbReference type="Proteomes" id="UP000729733">
    <property type="component" value="Unassembled WGS sequence"/>
</dbReference>
<name>A0A964BMW7_9CYAN</name>
<comment type="caution">
    <text evidence="1">The sequence shown here is derived from an EMBL/GenBank/DDBJ whole genome shotgun (WGS) entry which is preliminary data.</text>
</comment>
<gene>
    <name evidence="1" type="ORF">I4641_01510</name>
</gene>
<dbReference type="InterPro" id="IPR011050">
    <property type="entry name" value="Pectin_lyase_fold/virulence"/>
</dbReference>
<dbReference type="EMBL" id="JADWDC010000002">
    <property type="protein sequence ID" value="MCC0175657.1"/>
    <property type="molecule type" value="Genomic_DNA"/>
</dbReference>
<sequence>ESYPSALYVSAEGTGDGGNLSITGNSLIVKDGGQINSETLDEGNAGNIDITANNILITKSSFNEDFASKITATSESTSAAGSINITSKRLDVTQNAEIAVSNNDLGDAGNLTITTKEINLDISGSLNAEINQGEQGNINLETKNILLNNNSQITAKAFNNATGGNIRINNQENIVLRNNSQIIADAVEGKGGNIEIKTQGLLIDLASKISASSQLGLDGTVEIETIESDRQFELNRLPENVTDLTNLITVTCSANDNNAFAVIGNGGIPHSPYQTQSLSTTWYDLRPVKQESDRVASLPAALTEATATMIDAHGELELVALTPLSTHRWIRSSCSN</sequence>
<reference evidence="1" key="1">
    <citation type="journal article" date="2021" name="Antonie Van Leeuwenhoek">
        <title>Draft genome and description of Waterburya agarophytonicola gen. nov. sp. nov. (Pleurocapsales, Cyanobacteria): a seaweed symbiont.</title>
        <authorList>
            <person name="Bonthond G."/>
            <person name="Shalygin S."/>
            <person name="Bayer T."/>
            <person name="Weinberger F."/>
        </authorList>
    </citation>
    <scope>NUCLEOTIDE SEQUENCE</scope>
    <source>
        <strain evidence="1">KI4</strain>
    </source>
</reference>
<dbReference type="Gene3D" id="2.160.20.10">
    <property type="entry name" value="Single-stranded right-handed beta-helix, Pectin lyase-like"/>
    <property type="match status" value="1"/>
</dbReference>
<dbReference type="SUPFAM" id="SSF51126">
    <property type="entry name" value="Pectin lyase-like"/>
    <property type="match status" value="2"/>
</dbReference>
<feature type="non-terminal residue" evidence="1">
    <location>
        <position position="1"/>
    </location>
</feature>
<organism evidence="1 2">
    <name type="scientific">Waterburya agarophytonicola KI4</name>
    <dbReference type="NCBI Taxonomy" id="2874699"/>
    <lineage>
        <taxon>Bacteria</taxon>
        <taxon>Bacillati</taxon>
        <taxon>Cyanobacteriota</taxon>
        <taxon>Cyanophyceae</taxon>
        <taxon>Pleurocapsales</taxon>
        <taxon>Hyellaceae</taxon>
        <taxon>Waterburya</taxon>
        <taxon>Waterburya agarophytonicola</taxon>
    </lineage>
</organism>
<proteinExistence type="predicted"/>
<evidence type="ECO:0000313" key="2">
    <source>
        <dbReference type="Proteomes" id="UP000729733"/>
    </source>
</evidence>
<protein>
    <submittedName>
        <fullName evidence="1">S-layer family protein</fullName>
    </submittedName>
</protein>
<evidence type="ECO:0000313" key="1">
    <source>
        <dbReference type="EMBL" id="MCC0175657.1"/>
    </source>
</evidence>
<accession>A0A964BMW7</accession>
<dbReference type="AlphaFoldDB" id="A0A964BMW7"/>
<dbReference type="InterPro" id="IPR012334">
    <property type="entry name" value="Pectin_lyas_fold"/>
</dbReference>